<keyword evidence="2" id="KW-1185">Reference proteome</keyword>
<gene>
    <name evidence="1" type="ORF">H0266_18200</name>
</gene>
<name>A0A838CY12_9BACI</name>
<protein>
    <submittedName>
        <fullName evidence="1">Uncharacterized protein</fullName>
    </submittedName>
</protein>
<dbReference type="AlphaFoldDB" id="A0A838CY12"/>
<dbReference type="Proteomes" id="UP000571017">
    <property type="component" value="Unassembled WGS sequence"/>
</dbReference>
<evidence type="ECO:0000313" key="1">
    <source>
        <dbReference type="EMBL" id="MBA2176814.1"/>
    </source>
</evidence>
<sequence>MIDARTEKGKLQLILELIDREDLRHQLDQELTDAQHEELLAKIANSIAEETEQFKLRSVAH</sequence>
<accession>A0A838CY12</accession>
<evidence type="ECO:0000313" key="2">
    <source>
        <dbReference type="Proteomes" id="UP000571017"/>
    </source>
</evidence>
<dbReference type="RefSeq" id="WP_181473875.1">
    <property type="nucleotide sequence ID" value="NZ_JACEFG010000005.1"/>
</dbReference>
<organism evidence="1 2">
    <name type="scientific">Halobacillus locisalis</name>
    <dbReference type="NCBI Taxonomy" id="220753"/>
    <lineage>
        <taxon>Bacteria</taxon>
        <taxon>Bacillati</taxon>
        <taxon>Bacillota</taxon>
        <taxon>Bacilli</taxon>
        <taxon>Bacillales</taxon>
        <taxon>Bacillaceae</taxon>
        <taxon>Halobacillus</taxon>
    </lineage>
</organism>
<dbReference type="EMBL" id="JACEFG010000005">
    <property type="protein sequence ID" value="MBA2176814.1"/>
    <property type="molecule type" value="Genomic_DNA"/>
</dbReference>
<proteinExistence type="predicted"/>
<comment type="caution">
    <text evidence="1">The sequence shown here is derived from an EMBL/GenBank/DDBJ whole genome shotgun (WGS) entry which is preliminary data.</text>
</comment>
<reference evidence="1 2" key="1">
    <citation type="journal article" date="2004" name="Extremophiles">
        <title>Halobacillus locisalis sp. nov., a halophilic bacterium isolated from a marine solar saltern of the Yellow Sea in Korea.</title>
        <authorList>
            <person name="Yoon J.H."/>
            <person name="Kang K.H."/>
            <person name="Oh T.K."/>
            <person name="Park Y.H."/>
        </authorList>
    </citation>
    <scope>NUCLEOTIDE SEQUENCE [LARGE SCALE GENOMIC DNA]</scope>
    <source>
        <strain evidence="1 2">KCTC 3788</strain>
    </source>
</reference>